<evidence type="ECO:0000259" key="10">
    <source>
        <dbReference type="PROSITE" id="PS50850"/>
    </source>
</evidence>
<dbReference type="Gene3D" id="1.20.1250.20">
    <property type="entry name" value="MFS general substrate transporter like domains"/>
    <property type="match status" value="2"/>
</dbReference>
<feature type="transmembrane region" description="Helical" evidence="9">
    <location>
        <begin position="338"/>
        <end position="360"/>
    </location>
</feature>
<feature type="transmembrane region" description="Helical" evidence="9">
    <location>
        <begin position="213"/>
        <end position="232"/>
    </location>
</feature>
<dbReference type="GO" id="GO:0015293">
    <property type="term" value="F:symporter activity"/>
    <property type="evidence" value="ECO:0007669"/>
    <property type="project" value="UniProtKB-KW"/>
</dbReference>
<comment type="subcellular location">
    <subcellularLocation>
        <location evidence="1">Cell membrane</location>
        <topology evidence="1">Multi-pass membrane protein</topology>
    </subcellularLocation>
</comment>
<organism evidence="11 12">
    <name type="scientific">Neorhizobium alkalisoli</name>
    <dbReference type="NCBI Taxonomy" id="528178"/>
    <lineage>
        <taxon>Bacteria</taxon>
        <taxon>Pseudomonadati</taxon>
        <taxon>Pseudomonadota</taxon>
        <taxon>Alphaproteobacteria</taxon>
        <taxon>Hyphomicrobiales</taxon>
        <taxon>Rhizobiaceae</taxon>
        <taxon>Rhizobium/Agrobacterium group</taxon>
        <taxon>Neorhizobium</taxon>
    </lineage>
</organism>
<dbReference type="OrthoDB" id="9783227at2"/>
<evidence type="ECO:0000256" key="7">
    <source>
        <dbReference type="ARBA" id="ARBA00022989"/>
    </source>
</evidence>
<dbReference type="AlphaFoldDB" id="A0A561QBJ8"/>
<feature type="transmembrane region" description="Helical" evidence="9">
    <location>
        <begin position="366"/>
        <end position="387"/>
    </location>
</feature>
<dbReference type="PROSITE" id="PS50850">
    <property type="entry name" value="MFS"/>
    <property type="match status" value="1"/>
</dbReference>
<dbReference type="Proteomes" id="UP000320653">
    <property type="component" value="Unassembled WGS sequence"/>
</dbReference>
<gene>
    <name evidence="11" type="ORF">FHW37_11023</name>
</gene>
<evidence type="ECO:0000256" key="4">
    <source>
        <dbReference type="ARBA" id="ARBA00022475"/>
    </source>
</evidence>
<evidence type="ECO:0000256" key="8">
    <source>
        <dbReference type="ARBA" id="ARBA00023136"/>
    </source>
</evidence>
<dbReference type="PROSITE" id="PS00217">
    <property type="entry name" value="SUGAR_TRANSPORT_2"/>
    <property type="match status" value="1"/>
</dbReference>
<dbReference type="PANTHER" id="PTHR43528:SF3">
    <property type="entry name" value="CITRATE-PROTON SYMPORTER"/>
    <property type="match status" value="1"/>
</dbReference>
<sequence length="456" mass="47914">MQTKVCLAPLIKIGCSAAETLKGKAVERHNDNDRHARSFRGAATAMLCSGIEFFDVTLYAIFALTIGRTFFPSDNPETQLLTTLAVFGASFVARPFGGVIVGIFADRHGRRAALILTAGAMATATAVIALMPGYDQVGWVAPAVILLARLVQGFAFGGEIGPSTAYAYEIAPQHRRNLYASWQPAGQGLATMVAAIFGLALGAILGQGVLEEWGWRIPFLVGSIALWIALFSRRAMSETLPRAAEAVRSSGGRTIVELLTRYPTTLIAIASQIAFGTISIYVCTYMNTYLQKTFALPPTISYAATAVAGLSICAGSVAGGALADAFGYRRVIYWSRGILLFAIYPLFSVAHTSVYGVLLLSSAFPFLAMVSGGASFGAITGALPASLRSTGLSVTYAVVVCLLGGSIQFVMTALIAFTGDQLVPAYCMVVATLIGIAGVPWLTHGQKSGVLVAVVP</sequence>
<evidence type="ECO:0000256" key="9">
    <source>
        <dbReference type="SAM" id="Phobius"/>
    </source>
</evidence>
<dbReference type="EMBL" id="VIWP01000010">
    <property type="protein sequence ID" value="TWF47727.1"/>
    <property type="molecule type" value="Genomic_DNA"/>
</dbReference>
<protein>
    <submittedName>
        <fullName evidence="11">MHS family proline/betaine transporter-like MFS transporter</fullName>
    </submittedName>
</protein>
<feature type="domain" description="Major facilitator superfamily (MFS) profile" evidence="10">
    <location>
        <begin position="41"/>
        <end position="443"/>
    </location>
</feature>
<dbReference type="InterPro" id="IPR051084">
    <property type="entry name" value="H+-coupled_symporters"/>
</dbReference>
<dbReference type="RefSeq" id="WP_145641955.1">
    <property type="nucleotide sequence ID" value="NZ_VIWP01000010.1"/>
</dbReference>
<dbReference type="PANTHER" id="PTHR43528">
    <property type="entry name" value="ALPHA-KETOGLUTARATE PERMEASE"/>
    <property type="match status" value="1"/>
</dbReference>
<proteinExistence type="inferred from homology"/>
<evidence type="ECO:0000313" key="11">
    <source>
        <dbReference type="EMBL" id="TWF47727.1"/>
    </source>
</evidence>
<dbReference type="InterPro" id="IPR036259">
    <property type="entry name" value="MFS_trans_sf"/>
</dbReference>
<feature type="transmembrane region" description="Helical" evidence="9">
    <location>
        <begin position="189"/>
        <end position="207"/>
    </location>
</feature>
<comment type="caution">
    <text evidence="11">The sequence shown here is derived from an EMBL/GenBank/DDBJ whole genome shotgun (WGS) entry which is preliminary data.</text>
</comment>
<feature type="transmembrane region" description="Helical" evidence="9">
    <location>
        <begin position="302"/>
        <end position="326"/>
    </location>
</feature>
<evidence type="ECO:0000313" key="12">
    <source>
        <dbReference type="Proteomes" id="UP000320653"/>
    </source>
</evidence>
<keyword evidence="6" id="KW-0769">Symport</keyword>
<dbReference type="InterPro" id="IPR005829">
    <property type="entry name" value="Sugar_transporter_CS"/>
</dbReference>
<feature type="transmembrane region" description="Helical" evidence="9">
    <location>
        <begin position="42"/>
        <end position="64"/>
    </location>
</feature>
<dbReference type="SUPFAM" id="SSF103473">
    <property type="entry name" value="MFS general substrate transporter"/>
    <property type="match status" value="1"/>
</dbReference>
<keyword evidence="3" id="KW-0813">Transport</keyword>
<evidence type="ECO:0000256" key="2">
    <source>
        <dbReference type="ARBA" id="ARBA00008240"/>
    </source>
</evidence>
<feature type="transmembrane region" description="Helical" evidence="9">
    <location>
        <begin position="423"/>
        <end position="442"/>
    </location>
</feature>
<keyword evidence="12" id="KW-1185">Reference proteome</keyword>
<comment type="similarity">
    <text evidence="2">Belongs to the major facilitator superfamily. Metabolite:H+ Symporter (MHS) family (TC 2.A.1.6) family.</text>
</comment>
<name>A0A561QBJ8_9HYPH</name>
<evidence type="ECO:0000256" key="6">
    <source>
        <dbReference type="ARBA" id="ARBA00022847"/>
    </source>
</evidence>
<keyword evidence="4" id="KW-1003">Cell membrane</keyword>
<accession>A0A561QBJ8</accession>
<dbReference type="Pfam" id="PF07690">
    <property type="entry name" value="MFS_1"/>
    <property type="match status" value="1"/>
</dbReference>
<evidence type="ECO:0000256" key="1">
    <source>
        <dbReference type="ARBA" id="ARBA00004651"/>
    </source>
</evidence>
<dbReference type="InterPro" id="IPR011701">
    <property type="entry name" value="MFS"/>
</dbReference>
<evidence type="ECO:0000256" key="5">
    <source>
        <dbReference type="ARBA" id="ARBA00022692"/>
    </source>
</evidence>
<feature type="transmembrane region" description="Helical" evidence="9">
    <location>
        <begin position="84"/>
        <end position="105"/>
    </location>
</feature>
<keyword evidence="5 9" id="KW-0812">Transmembrane</keyword>
<keyword evidence="8 9" id="KW-0472">Membrane</keyword>
<dbReference type="GO" id="GO:0005886">
    <property type="term" value="C:plasma membrane"/>
    <property type="evidence" value="ECO:0007669"/>
    <property type="project" value="UniProtKB-SubCell"/>
</dbReference>
<evidence type="ECO:0000256" key="3">
    <source>
        <dbReference type="ARBA" id="ARBA00022448"/>
    </source>
</evidence>
<feature type="transmembrane region" description="Helical" evidence="9">
    <location>
        <begin position="262"/>
        <end position="282"/>
    </location>
</feature>
<reference evidence="11 12" key="1">
    <citation type="submission" date="2019-06" db="EMBL/GenBank/DDBJ databases">
        <title>Sorghum-associated microbial communities from plants grown in Nebraska, USA.</title>
        <authorList>
            <person name="Schachtman D."/>
        </authorList>
    </citation>
    <scope>NUCLEOTIDE SEQUENCE [LARGE SCALE GENOMIC DNA]</scope>
    <source>
        <strain evidence="11 12">1225</strain>
    </source>
</reference>
<dbReference type="InterPro" id="IPR020846">
    <property type="entry name" value="MFS_dom"/>
</dbReference>
<feature type="transmembrane region" description="Helical" evidence="9">
    <location>
        <begin position="112"/>
        <end position="131"/>
    </location>
</feature>
<keyword evidence="7 9" id="KW-1133">Transmembrane helix</keyword>
<feature type="transmembrane region" description="Helical" evidence="9">
    <location>
        <begin position="394"/>
        <end position="417"/>
    </location>
</feature>